<dbReference type="AlphaFoldDB" id="A0A4Y8LM34"/>
<keyword evidence="1" id="KW-0732">Signal</keyword>
<dbReference type="PANTHER" id="PTHR43308">
    <property type="entry name" value="OUTER MEMBRANE PROTEIN ALPHA-RELATED"/>
    <property type="match status" value="1"/>
</dbReference>
<sequence length="346" mass="38865">MKKFIVFISAGIAAMTFTRSAEAFSDVEMYNDEISFLEQQEIFTGYGDGEFKPAADLTRLQAVQVLVREMGVSDESAADPGFIDITEDSYGYAEIAAAAELGIISGKTNEAGEKYFDRYAPLTRSQMAKIMSEGYDLLDDQRISFIDVPMLHWANDYVNSLAANDITTGFSDSTFRPQENIQRQHFAVFMARLLNDEFKPSFNQDSFMPDQSKIYTYQTGDSTLEIKHIEGDTWERRFGVNNEISRESKIIESNNGIVFGEPQLVFSFALGYPIKEGHKWIDQNALTLEITDVNATITTPAGTFNHAIEVKADGYIDYYVEGIGLVKSTWYGSDIQRVVAELIEIN</sequence>
<dbReference type="PROSITE" id="PS51272">
    <property type="entry name" value="SLH"/>
    <property type="match status" value="3"/>
</dbReference>
<dbReference type="OrthoDB" id="5845122at2"/>
<feature type="signal peptide" evidence="1">
    <location>
        <begin position="1"/>
        <end position="23"/>
    </location>
</feature>
<keyword evidence="4" id="KW-1185">Reference proteome</keyword>
<gene>
    <name evidence="3" type="ORF">E2626_01370</name>
</gene>
<feature type="domain" description="SLH" evidence="2">
    <location>
        <begin position="78"/>
        <end position="140"/>
    </location>
</feature>
<accession>A0A4Y8LM34</accession>
<proteinExistence type="predicted"/>
<feature type="domain" description="SLH" evidence="2">
    <location>
        <begin position="17"/>
        <end position="77"/>
    </location>
</feature>
<dbReference type="Proteomes" id="UP000297776">
    <property type="component" value="Unassembled WGS sequence"/>
</dbReference>
<organism evidence="3 4">
    <name type="scientific">Jeotgalibacillus salarius</name>
    <dbReference type="NCBI Taxonomy" id="546023"/>
    <lineage>
        <taxon>Bacteria</taxon>
        <taxon>Bacillati</taxon>
        <taxon>Bacillota</taxon>
        <taxon>Bacilli</taxon>
        <taxon>Bacillales</taxon>
        <taxon>Caryophanaceae</taxon>
        <taxon>Jeotgalibacillus</taxon>
    </lineage>
</organism>
<dbReference type="RefSeq" id="WP_134378865.1">
    <property type="nucleotide sequence ID" value="NZ_SORX01000001.1"/>
</dbReference>
<dbReference type="EMBL" id="SORX01000001">
    <property type="protein sequence ID" value="TFE04006.1"/>
    <property type="molecule type" value="Genomic_DNA"/>
</dbReference>
<reference evidence="3 4" key="1">
    <citation type="submission" date="2019-03" db="EMBL/GenBank/DDBJ databases">
        <authorList>
            <person name="Yang Y."/>
        </authorList>
    </citation>
    <scope>NUCLEOTIDE SEQUENCE [LARGE SCALE GENOMIC DNA]</scope>
    <source>
        <strain evidence="3 4">ASL-1</strain>
    </source>
</reference>
<protein>
    <submittedName>
        <fullName evidence="3">S-layer homology domain-containing protein</fullName>
    </submittedName>
</protein>
<dbReference type="InterPro" id="IPR001119">
    <property type="entry name" value="SLH_dom"/>
</dbReference>
<dbReference type="PANTHER" id="PTHR43308:SF5">
    <property type="entry name" value="S-LAYER PROTEIN _ PEPTIDOGLYCAN ENDO-BETA-N-ACETYLGLUCOSAMINIDASE"/>
    <property type="match status" value="1"/>
</dbReference>
<comment type="caution">
    <text evidence="3">The sequence shown here is derived from an EMBL/GenBank/DDBJ whole genome shotgun (WGS) entry which is preliminary data.</text>
</comment>
<dbReference type="Pfam" id="PF00395">
    <property type="entry name" value="SLH"/>
    <property type="match status" value="3"/>
</dbReference>
<evidence type="ECO:0000313" key="4">
    <source>
        <dbReference type="Proteomes" id="UP000297776"/>
    </source>
</evidence>
<evidence type="ECO:0000259" key="2">
    <source>
        <dbReference type="PROSITE" id="PS51272"/>
    </source>
</evidence>
<feature type="domain" description="SLH" evidence="2">
    <location>
        <begin position="141"/>
        <end position="204"/>
    </location>
</feature>
<evidence type="ECO:0000313" key="3">
    <source>
        <dbReference type="EMBL" id="TFE04006.1"/>
    </source>
</evidence>
<dbReference type="InterPro" id="IPR051465">
    <property type="entry name" value="Cell_Envelope_Struct_Comp"/>
</dbReference>
<name>A0A4Y8LM34_9BACL</name>
<feature type="chain" id="PRO_5021242347" evidence="1">
    <location>
        <begin position="24"/>
        <end position="346"/>
    </location>
</feature>
<evidence type="ECO:0000256" key="1">
    <source>
        <dbReference type="SAM" id="SignalP"/>
    </source>
</evidence>